<dbReference type="OMA" id="ATCEHKE"/>
<keyword evidence="3" id="KW-0698">rRNA processing</keyword>
<evidence type="ECO:0008006" key="7">
    <source>
        <dbReference type="Google" id="ProtNLM"/>
    </source>
</evidence>
<dbReference type="InterPro" id="IPR029060">
    <property type="entry name" value="PIN-like_dom_sf"/>
</dbReference>
<keyword evidence="4" id="KW-0539">Nucleus</keyword>
<dbReference type="InterPro" id="IPR006984">
    <property type="entry name" value="Fcf1/UTP23"/>
</dbReference>
<dbReference type="EMBL" id="CM002872">
    <property type="protein sequence ID" value="KFK36848.1"/>
    <property type="molecule type" value="Genomic_DNA"/>
</dbReference>
<protein>
    <recommendedName>
        <fullName evidence="7">PIN domain-containing protein</fullName>
    </recommendedName>
</protein>
<dbReference type="GO" id="GO:0006364">
    <property type="term" value="P:rRNA processing"/>
    <property type="evidence" value="ECO:0007669"/>
    <property type="project" value="UniProtKB-KW"/>
</dbReference>
<dbReference type="SUPFAM" id="SSF88723">
    <property type="entry name" value="PIN domain-like"/>
    <property type="match status" value="1"/>
</dbReference>
<evidence type="ECO:0000256" key="1">
    <source>
        <dbReference type="ARBA" id="ARBA00004604"/>
    </source>
</evidence>
<evidence type="ECO:0000256" key="2">
    <source>
        <dbReference type="ARBA" id="ARBA00022517"/>
    </source>
</evidence>
<dbReference type="PANTHER" id="PTHR12416">
    <property type="entry name" value="RRNA-PROCESSING PROTEIN UTP23 HOMOLOG"/>
    <property type="match status" value="1"/>
</dbReference>
<dbReference type="GO" id="GO:0009793">
    <property type="term" value="P:embryo development ending in seed dormancy"/>
    <property type="evidence" value="ECO:0007669"/>
    <property type="project" value="EnsemblPlants"/>
</dbReference>
<dbReference type="AlphaFoldDB" id="A0A087H3Z6"/>
<organism evidence="5 6">
    <name type="scientific">Arabis alpina</name>
    <name type="common">Alpine rock-cress</name>
    <dbReference type="NCBI Taxonomy" id="50452"/>
    <lineage>
        <taxon>Eukaryota</taxon>
        <taxon>Viridiplantae</taxon>
        <taxon>Streptophyta</taxon>
        <taxon>Embryophyta</taxon>
        <taxon>Tracheophyta</taxon>
        <taxon>Spermatophyta</taxon>
        <taxon>Magnoliopsida</taxon>
        <taxon>eudicotyledons</taxon>
        <taxon>Gunneridae</taxon>
        <taxon>Pentapetalae</taxon>
        <taxon>rosids</taxon>
        <taxon>malvids</taxon>
        <taxon>Brassicales</taxon>
        <taxon>Brassicaceae</taxon>
        <taxon>Arabideae</taxon>
        <taxon>Arabis</taxon>
    </lineage>
</organism>
<dbReference type="Proteomes" id="UP000029120">
    <property type="component" value="Chromosome 4"/>
</dbReference>
<comment type="subcellular location">
    <subcellularLocation>
        <location evidence="1">Nucleus</location>
        <location evidence="1">Nucleolus</location>
    </subcellularLocation>
</comment>
<dbReference type="GO" id="GO:0032040">
    <property type="term" value="C:small-subunit processome"/>
    <property type="evidence" value="ECO:0007669"/>
    <property type="project" value="InterPro"/>
</dbReference>
<dbReference type="Pfam" id="PF04900">
    <property type="entry name" value="Fcf1"/>
    <property type="match status" value="1"/>
</dbReference>
<evidence type="ECO:0000313" key="6">
    <source>
        <dbReference type="Proteomes" id="UP000029120"/>
    </source>
</evidence>
<dbReference type="Gramene" id="KFK36848">
    <property type="protein sequence ID" value="KFK36848"/>
    <property type="gene ID" value="AALP_AA4G179600"/>
</dbReference>
<proteinExistence type="predicted"/>
<sequence>MRVKRQKKNRRTVRFFTVCFGFRQPYKVLCDGTFVHHIVTNEITPADTAISDLLGGPVKLFTTRCVLAELEKLGKDFVESLEAAQMLSTATCEHKEESCFSNSQGYISSSHNIHIYTHLVVMRP</sequence>
<accession>A0A087H3Z6</accession>
<keyword evidence="6" id="KW-1185">Reference proteome</keyword>
<dbReference type="Gene3D" id="3.40.50.1010">
    <property type="entry name" value="5'-nuclease"/>
    <property type="match status" value="1"/>
</dbReference>
<evidence type="ECO:0000256" key="3">
    <source>
        <dbReference type="ARBA" id="ARBA00022552"/>
    </source>
</evidence>
<dbReference type="eggNOG" id="KOG3164">
    <property type="taxonomic scope" value="Eukaryota"/>
</dbReference>
<name>A0A087H3Z6_ARAAL</name>
<evidence type="ECO:0000313" key="5">
    <source>
        <dbReference type="EMBL" id="KFK36848.1"/>
    </source>
</evidence>
<gene>
    <name evidence="5" type="ordered locus">AALP_Aa4g179600</name>
</gene>
<evidence type="ECO:0000256" key="4">
    <source>
        <dbReference type="ARBA" id="ARBA00023242"/>
    </source>
</evidence>
<keyword evidence="2" id="KW-0690">Ribosome biogenesis</keyword>
<reference evidence="6" key="1">
    <citation type="journal article" date="2015" name="Nat. Plants">
        <title>Genome expansion of Arabis alpina linked with retrotransposition and reduced symmetric DNA methylation.</title>
        <authorList>
            <person name="Willing E.M."/>
            <person name="Rawat V."/>
            <person name="Mandakova T."/>
            <person name="Maumus F."/>
            <person name="James G.V."/>
            <person name="Nordstroem K.J."/>
            <person name="Becker C."/>
            <person name="Warthmann N."/>
            <person name="Chica C."/>
            <person name="Szarzynska B."/>
            <person name="Zytnicki M."/>
            <person name="Albani M.C."/>
            <person name="Kiefer C."/>
            <person name="Bergonzi S."/>
            <person name="Castaings L."/>
            <person name="Mateos J.L."/>
            <person name="Berns M.C."/>
            <person name="Bujdoso N."/>
            <person name="Piofczyk T."/>
            <person name="de Lorenzo L."/>
            <person name="Barrero-Sicilia C."/>
            <person name="Mateos I."/>
            <person name="Piednoel M."/>
            <person name="Hagmann J."/>
            <person name="Chen-Min-Tao R."/>
            <person name="Iglesias-Fernandez R."/>
            <person name="Schuster S.C."/>
            <person name="Alonso-Blanco C."/>
            <person name="Roudier F."/>
            <person name="Carbonero P."/>
            <person name="Paz-Ares J."/>
            <person name="Davis S.J."/>
            <person name="Pecinka A."/>
            <person name="Quesneville H."/>
            <person name="Colot V."/>
            <person name="Lysak M.A."/>
            <person name="Weigel D."/>
            <person name="Coupland G."/>
            <person name="Schneeberger K."/>
        </authorList>
    </citation>
    <scope>NUCLEOTIDE SEQUENCE [LARGE SCALE GENOMIC DNA]</scope>
    <source>
        <strain evidence="6">cv. Pajares</strain>
    </source>
</reference>
<dbReference type="OrthoDB" id="25675at2759"/>